<sequence>MSGELSTLADARNALLPLGKPVVITSAPDPAGDEVIVVQLIASTARSSYGLQDRTSKLLQVSCYAASRTAAMLLEEQARAVLIAAGFHLIQQFPAPDGFGEIVEYRR</sequence>
<name>A0A2Z3JG93_9DEIO</name>
<evidence type="ECO:0000313" key="2">
    <source>
        <dbReference type="Proteomes" id="UP000245368"/>
    </source>
</evidence>
<reference evidence="1 2" key="1">
    <citation type="submission" date="2018-05" db="EMBL/GenBank/DDBJ databases">
        <title>Complete Genome Sequence of Deinococcus sp. strain 17bor-2.</title>
        <authorList>
            <person name="Srinivasan S."/>
        </authorList>
    </citation>
    <scope>NUCLEOTIDE SEQUENCE [LARGE SCALE GENOMIC DNA]</scope>
    <source>
        <strain evidence="1 2">17bor-2</strain>
    </source>
</reference>
<protein>
    <submittedName>
        <fullName evidence="1">Uncharacterized protein</fullName>
    </submittedName>
</protein>
<dbReference type="RefSeq" id="WP_109827733.1">
    <property type="nucleotide sequence ID" value="NZ_CP029494.1"/>
</dbReference>
<organism evidence="1 2">
    <name type="scientific">Deinococcus irradiatisoli</name>
    <dbReference type="NCBI Taxonomy" id="2202254"/>
    <lineage>
        <taxon>Bacteria</taxon>
        <taxon>Thermotogati</taxon>
        <taxon>Deinococcota</taxon>
        <taxon>Deinococci</taxon>
        <taxon>Deinococcales</taxon>
        <taxon>Deinococcaceae</taxon>
        <taxon>Deinococcus</taxon>
    </lineage>
</organism>
<dbReference type="EMBL" id="CP029494">
    <property type="protein sequence ID" value="AWN24005.1"/>
    <property type="molecule type" value="Genomic_DNA"/>
</dbReference>
<dbReference type="AlphaFoldDB" id="A0A2Z3JG93"/>
<proteinExistence type="predicted"/>
<dbReference type="Proteomes" id="UP000245368">
    <property type="component" value="Chromosome"/>
</dbReference>
<evidence type="ECO:0000313" key="1">
    <source>
        <dbReference type="EMBL" id="AWN24005.1"/>
    </source>
</evidence>
<keyword evidence="2" id="KW-1185">Reference proteome</keyword>
<accession>A0A2Z3JG93</accession>
<gene>
    <name evidence="1" type="ORF">DKM44_12825</name>
</gene>
<dbReference type="KEGG" id="dez:DKM44_12825"/>